<dbReference type="PROSITE" id="PS51257">
    <property type="entry name" value="PROKAR_LIPOPROTEIN"/>
    <property type="match status" value="1"/>
</dbReference>
<gene>
    <name evidence="1" type="ORF">Cob_v002809</name>
</gene>
<dbReference type="EMBL" id="AMCV02000005">
    <property type="protein sequence ID" value="TDZ23904.1"/>
    <property type="molecule type" value="Genomic_DNA"/>
</dbReference>
<sequence length="91" mass="10045">MRGTHQHATLGHFAAAFSCQARLLFENEGWVSVDSLARKSKQNRPGGLGLTQLAMLTDLVDFSSLFVCAMAMGRYQDQRFIPSLVVFPQLG</sequence>
<name>A0A484G2D5_COLOR</name>
<organism evidence="1 2">
    <name type="scientific">Colletotrichum orbiculare (strain 104-T / ATCC 96160 / CBS 514.97 / LARS 414 / MAFF 240422)</name>
    <name type="common">Cucumber anthracnose fungus</name>
    <name type="synonym">Colletotrichum lagenarium</name>
    <dbReference type="NCBI Taxonomy" id="1213857"/>
    <lineage>
        <taxon>Eukaryota</taxon>
        <taxon>Fungi</taxon>
        <taxon>Dikarya</taxon>
        <taxon>Ascomycota</taxon>
        <taxon>Pezizomycotina</taxon>
        <taxon>Sordariomycetes</taxon>
        <taxon>Hypocreomycetidae</taxon>
        <taxon>Glomerellales</taxon>
        <taxon>Glomerellaceae</taxon>
        <taxon>Colletotrichum</taxon>
        <taxon>Colletotrichum orbiculare species complex</taxon>
    </lineage>
</organism>
<accession>A0A484G2D5</accession>
<proteinExistence type="predicted"/>
<dbReference type="Proteomes" id="UP000014480">
    <property type="component" value="Unassembled WGS sequence"/>
</dbReference>
<comment type="caution">
    <text evidence="1">The sequence shown here is derived from an EMBL/GenBank/DDBJ whole genome shotgun (WGS) entry which is preliminary data.</text>
</comment>
<reference evidence="2" key="2">
    <citation type="journal article" date="2019" name="Mol. Plant Microbe Interact.">
        <title>Genome sequence resources for four phytopathogenic fungi from the Colletotrichum orbiculare species complex.</title>
        <authorList>
            <person name="Gan P."/>
            <person name="Tsushima A."/>
            <person name="Narusaka M."/>
            <person name="Narusaka Y."/>
            <person name="Takano Y."/>
            <person name="Kubo Y."/>
            <person name="Shirasu K."/>
        </authorList>
    </citation>
    <scope>GENOME REANNOTATION</scope>
    <source>
        <strain evidence="2">104-T / ATCC 96160 / CBS 514.97 / LARS 414 / MAFF 240422</strain>
    </source>
</reference>
<evidence type="ECO:0000313" key="1">
    <source>
        <dbReference type="EMBL" id="TDZ23904.1"/>
    </source>
</evidence>
<reference evidence="2" key="1">
    <citation type="journal article" date="2013" name="New Phytol.">
        <title>Comparative genomic and transcriptomic analyses reveal the hemibiotrophic stage shift of Colletotrichum fungi.</title>
        <authorList>
            <person name="Gan P."/>
            <person name="Ikeda K."/>
            <person name="Irieda H."/>
            <person name="Narusaka M."/>
            <person name="O'Connell R.J."/>
            <person name="Narusaka Y."/>
            <person name="Takano Y."/>
            <person name="Kubo Y."/>
            <person name="Shirasu K."/>
        </authorList>
    </citation>
    <scope>NUCLEOTIDE SEQUENCE [LARGE SCALE GENOMIC DNA]</scope>
    <source>
        <strain evidence="2">104-T / ATCC 96160 / CBS 514.97 / LARS 414 / MAFF 240422</strain>
    </source>
</reference>
<protein>
    <submittedName>
        <fullName evidence="1">Uncharacterized protein</fullName>
    </submittedName>
</protein>
<evidence type="ECO:0000313" key="2">
    <source>
        <dbReference type="Proteomes" id="UP000014480"/>
    </source>
</evidence>
<dbReference type="AlphaFoldDB" id="A0A484G2D5"/>
<keyword evidence="2" id="KW-1185">Reference proteome</keyword>